<feature type="transmembrane region" description="Helical" evidence="2">
    <location>
        <begin position="28"/>
        <end position="48"/>
    </location>
</feature>
<evidence type="ECO:0000313" key="4">
    <source>
        <dbReference type="Proteomes" id="UP000267606"/>
    </source>
</evidence>
<keyword evidence="2" id="KW-1133">Transmembrane helix</keyword>
<name>A0A183I415_9BILA</name>
<accession>A0A183I415</accession>
<evidence type="ECO:0000313" key="3">
    <source>
        <dbReference type="EMBL" id="VDP17231.1"/>
    </source>
</evidence>
<sequence length="303" mass="33609">MSRSKSFGNLRLTAAAPLNGNRSGLGSLLVFSLFTINGLIIFSGVSGLNIRNRLITRSVGNLYNTSERNDPFTGNSFQSQAEMSLGTKTERNLAKTIENLKKASNTDLSKLEASETSEVLLDTENESEHLFPLALSTRNQKGKGAVQKRVERYQPRSRISRDTTSGESDSNSSEVNGSPLLQASGTLGQQFAQRRYFTTINGSNRSISCVESIPRQSVLQTRRIFEPQQRNSSSNIQRRVPNYLAQKLASSDIVAPDMGNEEYSQQSTLSNEVVAFQDFATKTHQSKRKCLQIYSNNLVFYLS</sequence>
<keyword evidence="4" id="KW-1185">Reference proteome</keyword>
<reference evidence="5" key="1">
    <citation type="submission" date="2016-06" db="UniProtKB">
        <authorList>
            <consortium name="WormBaseParasite"/>
        </authorList>
    </citation>
    <scope>IDENTIFICATION</scope>
</reference>
<proteinExistence type="predicted"/>
<feature type="compositionally biased region" description="Polar residues" evidence="1">
    <location>
        <begin position="162"/>
        <end position="181"/>
    </location>
</feature>
<dbReference type="EMBL" id="UZAJ01040890">
    <property type="protein sequence ID" value="VDP17231.1"/>
    <property type="molecule type" value="Genomic_DNA"/>
</dbReference>
<dbReference type="AlphaFoldDB" id="A0A183I415"/>
<keyword evidence="2" id="KW-0472">Membrane</keyword>
<evidence type="ECO:0000256" key="1">
    <source>
        <dbReference type="SAM" id="MobiDB-lite"/>
    </source>
</evidence>
<evidence type="ECO:0000313" key="5">
    <source>
        <dbReference type="WBParaSite" id="OFLC_0001448501-mRNA-1"/>
    </source>
</evidence>
<dbReference type="STRING" id="387005.A0A183I415"/>
<organism evidence="5">
    <name type="scientific">Onchocerca flexuosa</name>
    <dbReference type="NCBI Taxonomy" id="387005"/>
    <lineage>
        <taxon>Eukaryota</taxon>
        <taxon>Metazoa</taxon>
        <taxon>Ecdysozoa</taxon>
        <taxon>Nematoda</taxon>
        <taxon>Chromadorea</taxon>
        <taxon>Rhabditida</taxon>
        <taxon>Spirurina</taxon>
        <taxon>Spiruromorpha</taxon>
        <taxon>Filarioidea</taxon>
        <taxon>Onchocercidae</taxon>
        <taxon>Onchocerca</taxon>
    </lineage>
</organism>
<gene>
    <name evidence="3" type="ORF">OFLC_LOCUS14477</name>
</gene>
<protein>
    <submittedName>
        <fullName evidence="5">Transmembrane protein</fullName>
    </submittedName>
</protein>
<dbReference type="WBParaSite" id="OFLC_0001448501-mRNA-1">
    <property type="protein sequence ID" value="OFLC_0001448501-mRNA-1"/>
    <property type="gene ID" value="OFLC_0001448501"/>
</dbReference>
<dbReference type="Proteomes" id="UP000267606">
    <property type="component" value="Unassembled WGS sequence"/>
</dbReference>
<evidence type="ECO:0000256" key="2">
    <source>
        <dbReference type="SAM" id="Phobius"/>
    </source>
</evidence>
<keyword evidence="2" id="KW-0812">Transmembrane</keyword>
<reference evidence="3 4" key="2">
    <citation type="submission" date="2018-11" db="EMBL/GenBank/DDBJ databases">
        <authorList>
            <consortium name="Pathogen Informatics"/>
        </authorList>
    </citation>
    <scope>NUCLEOTIDE SEQUENCE [LARGE SCALE GENOMIC DNA]</scope>
</reference>
<feature type="region of interest" description="Disordered" evidence="1">
    <location>
        <begin position="138"/>
        <end position="181"/>
    </location>
</feature>